<feature type="domain" description="Cell morphogenesis protein C-terminal" evidence="3">
    <location>
        <begin position="1945"/>
        <end position="2200"/>
    </location>
</feature>
<dbReference type="InParanoid" id="A9USM3"/>
<protein>
    <submittedName>
        <fullName evidence="4">Uncharacterized protein</fullName>
    </submittedName>
</protein>
<dbReference type="InterPro" id="IPR025614">
    <property type="entry name" value="Cell_morpho_N"/>
</dbReference>
<dbReference type="InterPro" id="IPR025481">
    <property type="entry name" value="Cell_Morphogen_C"/>
</dbReference>
<feature type="region of interest" description="Disordered" evidence="1">
    <location>
        <begin position="2280"/>
        <end position="2303"/>
    </location>
</feature>
<dbReference type="SUPFAM" id="SSF48371">
    <property type="entry name" value="ARM repeat"/>
    <property type="match status" value="2"/>
</dbReference>
<feature type="compositionally biased region" description="Acidic residues" evidence="1">
    <location>
        <begin position="2282"/>
        <end position="2296"/>
    </location>
</feature>
<dbReference type="GO" id="GO:0031175">
    <property type="term" value="P:neuron projection development"/>
    <property type="evidence" value="ECO:0000318"/>
    <property type="project" value="GO_Central"/>
</dbReference>
<accession>A9USM3</accession>
<dbReference type="Pfam" id="PF14225">
    <property type="entry name" value="MOR2-PAG1_C"/>
    <property type="match status" value="1"/>
</dbReference>
<evidence type="ECO:0000259" key="2">
    <source>
        <dbReference type="Pfam" id="PF14222"/>
    </source>
</evidence>
<feature type="compositionally biased region" description="Basic residues" evidence="1">
    <location>
        <begin position="2396"/>
        <end position="2411"/>
    </location>
</feature>
<feature type="region of interest" description="Disordered" evidence="1">
    <location>
        <begin position="795"/>
        <end position="822"/>
    </location>
</feature>
<dbReference type="GO" id="GO:0000902">
    <property type="term" value="P:cell morphogenesis"/>
    <property type="evidence" value="ECO:0000318"/>
    <property type="project" value="GO_Central"/>
</dbReference>
<feature type="region of interest" description="Disordered" evidence="1">
    <location>
        <begin position="1"/>
        <end position="25"/>
    </location>
</feature>
<reference evidence="4 5" key="1">
    <citation type="journal article" date="2008" name="Nature">
        <title>The genome of the choanoflagellate Monosiga brevicollis and the origin of metazoans.</title>
        <authorList>
            <consortium name="JGI Sequencing"/>
            <person name="King N."/>
            <person name="Westbrook M.J."/>
            <person name="Young S.L."/>
            <person name="Kuo A."/>
            <person name="Abedin M."/>
            <person name="Chapman J."/>
            <person name="Fairclough S."/>
            <person name="Hellsten U."/>
            <person name="Isogai Y."/>
            <person name="Letunic I."/>
            <person name="Marr M."/>
            <person name="Pincus D."/>
            <person name="Putnam N."/>
            <person name="Rokas A."/>
            <person name="Wright K.J."/>
            <person name="Zuzow R."/>
            <person name="Dirks W."/>
            <person name="Good M."/>
            <person name="Goodstein D."/>
            <person name="Lemons D."/>
            <person name="Li W."/>
            <person name="Lyons J.B."/>
            <person name="Morris A."/>
            <person name="Nichols S."/>
            <person name="Richter D.J."/>
            <person name="Salamov A."/>
            <person name="Bork P."/>
            <person name="Lim W.A."/>
            <person name="Manning G."/>
            <person name="Miller W.T."/>
            <person name="McGinnis W."/>
            <person name="Shapiro H."/>
            <person name="Tjian R."/>
            <person name="Grigoriev I.V."/>
            <person name="Rokhsar D."/>
        </authorList>
    </citation>
    <scope>NUCLEOTIDE SEQUENCE [LARGE SCALE GENOMIC DNA]</scope>
    <source>
        <strain evidence="5">MX1 / ATCC 50154</strain>
    </source>
</reference>
<feature type="region of interest" description="Disordered" evidence="1">
    <location>
        <begin position="760"/>
        <end position="780"/>
    </location>
</feature>
<dbReference type="InterPro" id="IPR039867">
    <property type="entry name" value="Furry/Tao3/Mor2"/>
</dbReference>
<dbReference type="PANTHER" id="PTHR12295">
    <property type="entry name" value="FURRY-RELATED"/>
    <property type="match status" value="1"/>
</dbReference>
<dbReference type="GO" id="GO:0030427">
    <property type="term" value="C:site of polarized growth"/>
    <property type="evidence" value="ECO:0000318"/>
    <property type="project" value="GO_Central"/>
</dbReference>
<feature type="region of interest" description="Disordered" evidence="1">
    <location>
        <begin position="2329"/>
        <end position="2454"/>
    </location>
</feature>
<dbReference type="FunCoup" id="A9USM3">
    <property type="interactions" value="671"/>
</dbReference>
<dbReference type="GO" id="GO:0005938">
    <property type="term" value="C:cell cortex"/>
    <property type="evidence" value="ECO:0000318"/>
    <property type="project" value="GO_Central"/>
</dbReference>
<dbReference type="GeneID" id="5888656"/>
<dbReference type="OMA" id="INNHAVA"/>
<evidence type="ECO:0000313" key="4">
    <source>
        <dbReference type="EMBL" id="EDQ92126.1"/>
    </source>
</evidence>
<dbReference type="STRING" id="81824.A9USM3"/>
<dbReference type="InterPro" id="IPR016024">
    <property type="entry name" value="ARM-type_fold"/>
</dbReference>
<gene>
    <name evidence="4" type="ORF">MONBRDRAFT_22972</name>
</gene>
<dbReference type="RefSeq" id="XP_001743412.1">
    <property type="nucleotide sequence ID" value="XM_001743360.1"/>
</dbReference>
<dbReference type="Proteomes" id="UP000001357">
    <property type="component" value="Unassembled WGS sequence"/>
</dbReference>
<sequence length="2782" mass="303643">MSACGSPRMLRGFEPASPSESFRARTASSMGLTSGRLLPPLLPASAASLPILAQLGDEAPSLHSLVDVFWREFEHMANARLAHLELAINEGATFATALGIEENAEFRQHLEFLHALCDESALINPICERLLHWMDELSLPPRAVVSGSPRLPSHHHHHHQATALSSFDGKTELVAIGKNVLALHALRRILRSSGNETRLTSHVMERILTAAIARFDRQEQIYGGEHTGLDGTVADLAAEIVGLLSEVAFTTVSERLVQYISELEDSSVAQMTVISCLKYLRIKLYPAAALNNCFHFLQQCCELFLSCKKSECKHAWALLFVELLVPVAAHIAKEVNLLMVRKFVVKMYDATAESFKKSKHVALKQAYLQLLTALLCISQADFFQQHWESVLNAAISNLKAAKQLQDAALDAIYRLVWVYMVRIKGEGQKTEAKIKFVLDSLFPPGSKTIICRDASPLIYVRILQFIAHERSDIVFRFILHEIGADRPNSLNLNPERMIIAIRAAVAIANQAQSKEEQPSMPLMFERASAMGGTGTSNATELRSQRLLTTSFLTPEAAAQSGLASYLDPLRKQLAAILTQLDALIVQPYLLTRSGDEVSTVHAQLLTQHRRLLELYRNALLAVPRFFDLAHPTTDVIDFVLHGTIHVDAEVRRLASTVLQCMLRNHPGQRASLMQRLVGFFVHTVPFGETSSFEVAVKILIYTIRQWTRTLDEEAIPPDGANKAAAVAAGVVGSEIIAPHSDLIDPSFSSMSVTGPISSMQGYEPAHEDGTAARPTGASSPRVLPLRLSRRRLQKMQEKRTPGLAVPGVSGLGNLEEHAGTHKSTPTEFRDAMIAIEAFLLVSLFNARVAIRKLALLAGRELHALTAALKRHHGYRLDHHCQLHSCLRPRILRAHRSSTEAHHQQGPPTDVTASLDVAPPLSPFSHILDTSISSLSRATRSEGALSELMTSGTPGSDSPDDLWTQALCQVLVEPATRSHLTMLPRAWMFAAHMVHSRSIISDEDGAWNYEKVKLSPQVTTTASRSFAGLLSFLFAVADLVTPDPHAQADPYLDRYAPSQAGTGLNHQRPDVPRTAADMFQYVAPFMKSDQAGIPRAIVFGCSVLASSLVPRWLHAVSPYLREVTDVRSESSRKKRRRDALRFTVCNAQLALSAAMGRCLDRQGLEGDEILATYLHAYFDGLRIFFEMSEHSDDAAIQRLRALFFKTISCLSDAITVESVHTVAFPATLRHALYALCVKHASTAAYALPPTPGTTDALRASLAISACEAVAHLCRGPAFEPEASLITPGYLRHFWLDALKSGVEPVCNAAQTGLFWLCYCNSEPAVGVLTWVTDLAYTLKHSRGRDACFAAMCQAAAEKSSSFLPHVQHFVLLSLFALAEDATTRAAAFRALAHLAQSVLPTEPYGFARLVFEPAREDIDVSAELVLVVNEQMTLLRPDWPLAVIAELVHRLAMAVPAERSHLARLLTIWCRALPRHAASGPVDRRRWEAALVESLLHLSVRTSDLSVAIAGIFADWGTDRGQWSRFVMTHALSLVGQFRNERLIGVVRGVLHAMAAHNASDVLDCLVEAATNENPTTPSMQSPSSRASMDMSSATVEAGLNEGEPADAFFGDTYLDIPLTNLRLQDLMSFSGEEDECYCPALLFLADLALQHPRQSVWMRALPRLVHAAVLRLDHPDAVLRSHVHDVLRTLAVLLHCEKQGGEGSTAGNVTGPGSDGDVLGFASRDTDAHSGDDGVNSGTFGRSLTAPGTPLTPRSLHRSLTSLGGTGLVASPPGTDCKLTEVVQTLQLADLFGEDVLGSAALAIDTGPAFSAFCDRLCELFEPAAHTREAPSLADTTMGRPDSSSVRASSFRELWGVMALRQAVGSSITQLALRSFRVVQLLLPPFSLKQLSDMLVRLADVAGNTLRDAQMYVSEVTRTIGSFIADTRTQPSQYGRQIQRTAVSHVFWAAVALLESNVPTEFEAGASLLLELLKAATGEGWDNSGHAADGIFDEETAHLICELKDKVEQDVELPDVVLLCLRGPFAGCPPPVLLELLTLLAENAHSDILGSNDGQLFLVLTLTSSLAPHLDDIANAPALERRCAAALSRLCQPRSSRLGRVFQLFADGTYPKDGKSWLGDFAKFFAGAFFPDLELPTFMFLVRLLDRHPAGRSLGCLDVISALMQAVRAEGARLRPFAADVAAVVVRLQRDHQWSEATMLMTAGRHLFNDSELPTEEESADSSNDHKQAMQALSTVVLPFLGSRNHAHVGSSRTQARLGQLLAAIGHQQHSQSALLFRATQEAEDADWEVPDEPETDPAAPESDVEIEADQDLHEFFNDFAFLEHALTGSSRDPLDTSRGDSPSETGGTALSPSPPSSGPGAAPDTPPSFANLPTAAEAGASTGPGGSPSIEERRRRLLRTARASSSRHSRSAPSLSMRPRTLPEVPGGHPPSPLGPGAGRQSSSMDEELCSRHLSSLPSQPLDELDWMRLAHSMLLHMDRCALVNAAYYFSHAAEVLLQRHVALFRDVLKMGLDLDTETQTAGTSVMERLTELPPLPMIIMRDGVLDDDTVRESLVQVCYRLQDDLETYVSRREEVSVELGRLRASLRRRESAHRLPAASAATSSVLKHGLCQDACKLTHRMTGLLGNFSRVWALFGAYCVRHPERNKSVVIQELWNRIVRELDDDCVPIMVDSQPLSADTELVALQNNLEGGNIKQAQRLLRGFRAAGADAALGHQQLSDLETLVLIAMPKLLSGGADIGVIGVPQIQYNTTLETLERELLQYARLLEGGNEKPTLTPFE</sequence>
<feature type="region of interest" description="Disordered" evidence="1">
    <location>
        <begin position="1728"/>
        <end position="1753"/>
    </location>
</feature>
<evidence type="ECO:0000259" key="3">
    <source>
        <dbReference type="Pfam" id="PF14225"/>
    </source>
</evidence>
<keyword evidence="5" id="KW-1185">Reference proteome</keyword>
<proteinExistence type="predicted"/>
<dbReference type="PANTHER" id="PTHR12295:SF30">
    <property type="entry name" value="PROTEIN FURRY"/>
    <property type="match status" value="1"/>
</dbReference>
<evidence type="ECO:0000256" key="1">
    <source>
        <dbReference type="SAM" id="MobiDB-lite"/>
    </source>
</evidence>
<organism evidence="4 5">
    <name type="scientific">Monosiga brevicollis</name>
    <name type="common">Choanoflagellate</name>
    <dbReference type="NCBI Taxonomy" id="81824"/>
    <lineage>
        <taxon>Eukaryota</taxon>
        <taxon>Choanoflagellata</taxon>
        <taxon>Craspedida</taxon>
        <taxon>Salpingoecidae</taxon>
        <taxon>Monosiga</taxon>
    </lineage>
</organism>
<dbReference type="EMBL" id="CH991544">
    <property type="protein sequence ID" value="EDQ92126.1"/>
    <property type="molecule type" value="Genomic_DNA"/>
</dbReference>
<dbReference type="Pfam" id="PF14222">
    <property type="entry name" value="MOR2-PAG1_N"/>
    <property type="match status" value="1"/>
</dbReference>
<evidence type="ECO:0000313" key="5">
    <source>
        <dbReference type="Proteomes" id="UP000001357"/>
    </source>
</evidence>
<dbReference type="KEGG" id="mbr:MONBRDRAFT_22972"/>
<dbReference type="eggNOG" id="KOG1825">
    <property type="taxonomic scope" value="Eukaryota"/>
</dbReference>
<feature type="domain" description="Cell morphogenesis protein N-terminal" evidence="2">
    <location>
        <begin position="185"/>
        <end position="707"/>
    </location>
</feature>
<name>A9USM3_MONBE</name>